<dbReference type="EMBL" id="DF973408">
    <property type="protein sequence ID" value="GAU29822.1"/>
    <property type="molecule type" value="Genomic_DNA"/>
</dbReference>
<gene>
    <name evidence="3" type="ORF">TSUD_223680</name>
</gene>
<evidence type="ECO:0000313" key="3">
    <source>
        <dbReference type="EMBL" id="GAU29822.1"/>
    </source>
</evidence>
<reference evidence="4" key="1">
    <citation type="journal article" date="2017" name="Front. Plant Sci.">
        <title>Climate Clever Clovers: New Paradigm to Reduce the Environmental Footprint of Ruminants by Breeding Low Methanogenic Forages Utilizing Haplotype Variation.</title>
        <authorList>
            <person name="Kaur P."/>
            <person name="Appels R."/>
            <person name="Bayer P.E."/>
            <person name="Keeble-Gagnere G."/>
            <person name="Wang J."/>
            <person name="Hirakawa H."/>
            <person name="Shirasawa K."/>
            <person name="Vercoe P."/>
            <person name="Stefanova K."/>
            <person name="Durmic Z."/>
            <person name="Nichols P."/>
            <person name="Revell C."/>
            <person name="Isobe S.N."/>
            <person name="Edwards D."/>
            <person name="Erskine W."/>
        </authorList>
    </citation>
    <scope>NUCLEOTIDE SEQUENCE [LARGE SCALE GENOMIC DNA]</scope>
    <source>
        <strain evidence="4">cv. Daliak</strain>
    </source>
</reference>
<accession>A0A2Z6MYD3</accession>
<evidence type="ECO:0000256" key="1">
    <source>
        <dbReference type="SAM" id="MobiDB-lite"/>
    </source>
</evidence>
<feature type="domain" description="C2H2-type" evidence="2">
    <location>
        <begin position="124"/>
        <end position="144"/>
    </location>
</feature>
<organism evidence="3 4">
    <name type="scientific">Trifolium subterraneum</name>
    <name type="common">Subterranean clover</name>
    <dbReference type="NCBI Taxonomy" id="3900"/>
    <lineage>
        <taxon>Eukaryota</taxon>
        <taxon>Viridiplantae</taxon>
        <taxon>Streptophyta</taxon>
        <taxon>Embryophyta</taxon>
        <taxon>Tracheophyta</taxon>
        <taxon>Spermatophyta</taxon>
        <taxon>Magnoliopsida</taxon>
        <taxon>eudicotyledons</taxon>
        <taxon>Gunneridae</taxon>
        <taxon>Pentapetalae</taxon>
        <taxon>rosids</taxon>
        <taxon>fabids</taxon>
        <taxon>Fabales</taxon>
        <taxon>Fabaceae</taxon>
        <taxon>Papilionoideae</taxon>
        <taxon>50 kb inversion clade</taxon>
        <taxon>NPAAA clade</taxon>
        <taxon>Hologalegina</taxon>
        <taxon>IRL clade</taxon>
        <taxon>Trifolieae</taxon>
        <taxon>Trifolium</taxon>
    </lineage>
</organism>
<proteinExistence type="predicted"/>
<feature type="region of interest" description="Disordered" evidence="1">
    <location>
        <begin position="1"/>
        <end position="73"/>
    </location>
</feature>
<dbReference type="AlphaFoldDB" id="A0A2Z6MYD3"/>
<dbReference type="Proteomes" id="UP000242715">
    <property type="component" value="Unassembled WGS sequence"/>
</dbReference>
<dbReference type="OrthoDB" id="6077919at2759"/>
<dbReference type="PROSITE" id="PS00028">
    <property type="entry name" value="ZINC_FINGER_C2H2_1"/>
    <property type="match status" value="1"/>
</dbReference>
<keyword evidence="4" id="KW-1185">Reference proteome</keyword>
<name>A0A2Z6MYD3_TRISU</name>
<feature type="compositionally biased region" description="Low complexity" evidence="1">
    <location>
        <begin position="1"/>
        <end position="18"/>
    </location>
</feature>
<feature type="compositionally biased region" description="Acidic residues" evidence="1">
    <location>
        <begin position="242"/>
        <end position="252"/>
    </location>
</feature>
<dbReference type="PANTHER" id="PTHR47591">
    <property type="entry name" value="ZINC FINGER PROTEIN ZAT2-RELATED"/>
    <property type="match status" value="1"/>
</dbReference>
<dbReference type="PANTHER" id="PTHR47591:SF13">
    <property type="entry name" value="OS02G0293900 PROTEIN"/>
    <property type="match status" value="1"/>
</dbReference>
<sequence length="252" mass="27031">MDKNVSTNNNNNNNSSAPNTPPHNPNETNPIDEGLETIIKTSEEVLAELNASSDEEINENGDGGANQDGGDQGRVPRVMVVALTADGSNTAVAERVGGNDRVQPLIKKRKYNPVRDPPAGKPTCPECKKEFASWRAAFGHMRKHPERAHRGFFPPPTFTPTAPVAGIHVTEDNGGPSKVNEGVLEAVRGLVIDLNRSIGAPTESSAGGSGTSERNEEAPTPAPENEEGRMKNVFDLNKLPPNEDDDDKTQEK</sequence>
<feature type="compositionally biased region" description="Gly residues" evidence="1">
    <location>
        <begin position="61"/>
        <end position="72"/>
    </location>
</feature>
<feature type="region of interest" description="Disordered" evidence="1">
    <location>
        <begin position="198"/>
        <end position="252"/>
    </location>
</feature>
<dbReference type="InterPro" id="IPR013087">
    <property type="entry name" value="Znf_C2H2_type"/>
</dbReference>
<evidence type="ECO:0000313" key="4">
    <source>
        <dbReference type="Proteomes" id="UP000242715"/>
    </source>
</evidence>
<evidence type="ECO:0000259" key="2">
    <source>
        <dbReference type="PROSITE" id="PS00028"/>
    </source>
</evidence>
<protein>
    <recommendedName>
        <fullName evidence="2">C2H2-type domain-containing protein</fullName>
    </recommendedName>
</protein>